<accession>A0A6J4QBJ5</accession>
<sequence length="114" mass="12644">GHPGPDRRLHQGRVPANPLRGAGGRRPRCDRRARDRPGRTAPRRHRVGAGDDGHRRRGALCRHPGRDRHRAPDGDHQPELQLHAQAVGRPPHHRRVQAAQAGPHAGRGRSLDLL</sequence>
<name>A0A6J4QBJ5_9BURK</name>
<dbReference type="EMBL" id="CADCUX010000626">
    <property type="protein sequence ID" value="CAA9435996.1"/>
    <property type="molecule type" value="Genomic_DNA"/>
</dbReference>
<feature type="compositionally biased region" description="Basic residues" evidence="1">
    <location>
        <begin position="55"/>
        <end position="69"/>
    </location>
</feature>
<proteinExistence type="predicted"/>
<protein>
    <submittedName>
        <fullName evidence="2">Uncharacterized protein</fullName>
    </submittedName>
</protein>
<reference evidence="2" key="1">
    <citation type="submission" date="2020-02" db="EMBL/GenBank/DDBJ databases">
        <authorList>
            <person name="Meier V. D."/>
        </authorList>
    </citation>
    <scope>NUCLEOTIDE SEQUENCE</scope>
    <source>
        <strain evidence="2">AVDCRST_MAG51</strain>
    </source>
</reference>
<feature type="region of interest" description="Disordered" evidence="1">
    <location>
        <begin position="1"/>
        <end position="114"/>
    </location>
</feature>
<dbReference type="AlphaFoldDB" id="A0A6J4QBJ5"/>
<evidence type="ECO:0000313" key="2">
    <source>
        <dbReference type="EMBL" id="CAA9435996.1"/>
    </source>
</evidence>
<feature type="non-terminal residue" evidence="2">
    <location>
        <position position="1"/>
    </location>
</feature>
<evidence type="ECO:0000256" key="1">
    <source>
        <dbReference type="SAM" id="MobiDB-lite"/>
    </source>
</evidence>
<gene>
    <name evidence="2" type="ORF">AVDCRST_MAG51-2916</name>
</gene>
<feature type="non-terminal residue" evidence="2">
    <location>
        <position position="114"/>
    </location>
</feature>
<organism evidence="2">
    <name type="scientific">uncultured Ramlibacter sp</name>
    <dbReference type="NCBI Taxonomy" id="260755"/>
    <lineage>
        <taxon>Bacteria</taxon>
        <taxon>Pseudomonadati</taxon>
        <taxon>Pseudomonadota</taxon>
        <taxon>Betaproteobacteria</taxon>
        <taxon>Burkholderiales</taxon>
        <taxon>Comamonadaceae</taxon>
        <taxon>Ramlibacter</taxon>
        <taxon>environmental samples</taxon>
    </lineage>
</organism>